<evidence type="ECO:0000313" key="3">
    <source>
        <dbReference type="Proteomes" id="UP000318199"/>
    </source>
</evidence>
<dbReference type="PANTHER" id="PTHR41252">
    <property type="entry name" value="BLR2505 PROTEIN"/>
    <property type="match status" value="1"/>
</dbReference>
<protein>
    <submittedName>
        <fullName evidence="2">Nuclear transport factor 2 family protein</fullName>
    </submittedName>
</protein>
<dbReference type="Proteomes" id="UP000318199">
    <property type="component" value="Unassembled WGS sequence"/>
</dbReference>
<comment type="caution">
    <text evidence="2">The sequence shown here is derived from an EMBL/GenBank/DDBJ whole genome shotgun (WGS) entry which is preliminary data.</text>
</comment>
<gene>
    <name evidence="2" type="ORF">FN976_16715</name>
</gene>
<accession>A0A562ZNJ9</accession>
<dbReference type="OrthoDB" id="7061942at2"/>
<name>A0A562ZNJ9_9BURK</name>
<reference evidence="2 3" key="1">
    <citation type="submission" date="2019-07" db="EMBL/GenBank/DDBJ databases">
        <title>Caenimonas sedimenti sp. nov., isolated from activated sludge.</title>
        <authorList>
            <person name="Xu J."/>
        </authorList>
    </citation>
    <scope>NUCLEOTIDE SEQUENCE [LARGE SCALE GENOMIC DNA]</scope>
    <source>
        <strain evidence="2 3">HX-9-20</strain>
    </source>
</reference>
<dbReference type="PANTHER" id="PTHR41252:SF1">
    <property type="entry name" value="BLR2505 PROTEIN"/>
    <property type="match status" value="1"/>
</dbReference>
<dbReference type="SUPFAM" id="SSF54427">
    <property type="entry name" value="NTF2-like"/>
    <property type="match status" value="1"/>
</dbReference>
<evidence type="ECO:0000259" key="1">
    <source>
        <dbReference type="Pfam" id="PF12680"/>
    </source>
</evidence>
<dbReference type="InterPro" id="IPR037401">
    <property type="entry name" value="SnoaL-like"/>
</dbReference>
<organism evidence="2 3">
    <name type="scientific">Caenimonas sedimenti</name>
    <dbReference type="NCBI Taxonomy" id="2596921"/>
    <lineage>
        <taxon>Bacteria</taxon>
        <taxon>Pseudomonadati</taxon>
        <taxon>Pseudomonadota</taxon>
        <taxon>Betaproteobacteria</taxon>
        <taxon>Burkholderiales</taxon>
        <taxon>Comamonadaceae</taxon>
        <taxon>Caenimonas</taxon>
    </lineage>
</organism>
<proteinExistence type="predicted"/>
<dbReference type="EMBL" id="VOBQ01000013">
    <property type="protein sequence ID" value="TWO69987.1"/>
    <property type="molecule type" value="Genomic_DNA"/>
</dbReference>
<dbReference type="AlphaFoldDB" id="A0A562ZNJ9"/>
<dbReference type="InterPro" id="IPR032710">
    <property type="entry name" value="NTF2-like_dom_sf"/>
</dbReference>
<keyword evidence="3" id="KW-1185">Reference proteome</keyword>
<sequence>MSSTELDTNRHTALEFFRRFDADDIPGVLDLMADDIAYWLGGKPGTNATAGRVHTKQEMADIFRRMTRALKDGRLRMTVKNTTAEGDRVAVEAESYGELLNGRVYNQEYHVVMTIRNGKIAAAREYMDTAHVNAVWYQA</sequence>
<feature type="domain" description="SnoaL-like" evidence="1">
    <location>
        <begin position="15"/>
        <end position="122"/>
    </location>
</feature>
<evidence type="ECO:0000313" key="2">
    <source>
        <dbReference type="EMBL" id="TWO69987.1"/>
    </source>
</evidence>
<dbReference type="RefSeq" id="WP_145894183.1">
    <property type="nucleotide sequence ID" value="NZ_VOBQ01000013.1"/>
</dbReference>
<dbReference type="Gene3D" id="3.10.450.50">
    <property type="match status" value="1"/>
</dbReference>
<dbReference type="Pfam" id="PF12680">
    <property type="entry name" value="SnoaL_2"/>
    <property type="match status" value="1"/>
</dbReference>